<organism evidence="3 4">
    <name type="scientific">Candidatus Doudnabacteria bacterium RIFCSPHIGHO2_01_FULL_43_23</name>
    <dbReference type="NCBI Taxonomy" id="1817822"/>
    <lineage>
        <taxon>Bacteria</taxon>
        <taxon>Candidatus Doudnaibacteriota</taxon>
    </lineage>
</organism>
<protein>
    <recommendedName>
        <fullName evidence="5">DUF5671 domain-containing protein</fullName>
    </recommendedName>
</protein>
<gene>
    <name evidence="3" type="ORF">A2826_03160</name>
</gene>
<feature type="region of interest" description="Disordered" evidence="1">
    <location>
        <begin position="54"/>
        <end position="83"/>
    </location>
</feature>
<evidence type="ECO:0000313" key="3">
    <source>
        <dbReference type="EMBL" id="OGE80237.1"/>
    </source>
</evidence>
<dbReference type="Proteomes" id="UP000177912">
    <property type="component" value="Unassembled WGS sequence"/>
</dbReference>
<reference evidence="3 4" key="1">
    <citation type="journal article" date="2016" name="Nat. Commun.">
        <title>Thousands of microbial genomes shed light on interconnected biogeochemical processes in an aquifer system.</title>
        <authorList>
            <person name="Anantharaman K."/>
            <person name="Brown C.T."/>
            <person name="Hug L.A."/>
            <person name="Sharon I."/>
            <person name="Castelle C.J."/>
            <person name="Probst A.J."/>
            <person name="Thomas B.C."/>
            <person name="Singh A."/>
            <person name="Wilkins M.J."/>
            <person name="Karaoz U."/>
            <person name="Brodie E.L."/>
            <person name="Williams K.H."/>
            <person name="Hubbard S.S."/>
            <person name="Banfield J.F."/>
        </authorList>
    </citation>
    <scope>NUCLEOTIDE SEQUENCE [LARGE SCALE GENOMIC DNA]</scope>
</reference>
<keyword evidence="2" id="KW-1133">Transmembrane helix</keyword>
<sequence>MGWIKKTYLYLVSLITLIMIVFASVSLLNTALKAWVFTKADSDYYSVRVACPLDEGGMPQKECDENELSEDEKQRQAEQKSAQRQRELAQNIAMLVVATPVFLFHFKLARKET</sequence>
<keyword evidence="2" id="KW-0472">Membrane</keyword>
<name>A0A1F5NRE4_9BACT</name>
<evidence type="ECO:0000256" key="2">
    <source>
        <dbReference type="SAM" id="Phobius"/>
    </source>
</evidence>
<dbReference type="STRING" id="1817822.A2826_03160"/>
<proteinExistence type="predicted"/>
<evidence type="ECO:0000313" key="4">
    <source>
        <dbReference type="Proteomes" id="UP000177912"/>
    </source>
</evidence>
<dbReference type="EMBL" id="MFEI01000037">
    <property type="protein sequence ID" value="OGE80237.1"/>
    <property type="molecule type" value="Genomic_DNA"/>
</dbReference>
<comment type="caution">
    <text evidence="3">The sequence shown here is derived from an EMBL/GenBank/DDBJ whole genome shotgun (WGS) entry which is preliminary data.</text>
</comment>
<keyword evidence="2" id="KW-0812">Transmembrane</keyword>
<accession>A0A1F5NRE4</accession>
<feature type="transmembrane region" description="Helical" evidence="2">
    <location>
        <begin position="7"/>
        <end position="28"/>
    </location>
</feature>
<dbReference type="AlphaFoldDB" id="A0A1F5NRE4"/>
<feature type="transmembrane region" description="Helical" evidence="2">
    <location>
        <begin position="88"/>
        <end position="106"/>
    </location>
</feature>
<evidence type="ECO:0008006" key="5">
    <source>
        <dbReference type="Google" id="ProtNLM"/>
    </source>
</evidence>
<evidence type="ECO:0000256" key="1">
    <source>
        <dbReference type="SAM" id="MobiDB-lite"/>
    </source>
</evidence>